<protein>
    <recommendedName>
        <fullName evidence="11">Vitamin K epoxide reductase domain-containing protein</fullName>
    </recommendedName>
</protein>
<evidence type="ECO:0000256" key="5">
    <source>
        <dbReference type="ARBA" id="ARBA00022989"/>
    </source>
</evidence>
<dbReference type="Gene3D" id="1.20.1440.130">
    <property type="entry name" value="VKOR domain"/>
    <property type="match status" value="1"/>
</dbReference>
<feature type="transmembrane region" description="Helical" evidence="10">
    <location>
        <begin position="105"/>
        <end position="125"/>
    </location>
</feature>
<evidence type="ECO:0000256" key="4">
    <source>
        <dbReference type="ARBA" id="ARBA00022719"/>
    </source>
</evidence>
<dbReference type="InterPro" id="IPR012932">
    <property type="entry name" value="VKOR"/>
</dbReference>
<dbReference type="InterPro" id="IPR038354">
    <property type="entry name" value="VKOR_sf"/>
</dbReference>
<dbReference type="GO" id="GO:0048038">
    <property type="term" value="F:quinone binding"/>
    <property type="evidence" value="ECO:0007669"/>
    <property type="project" value="UniProtKB-KW"/>
</dbReference>
<evidence type="ECO:0000256" key="8">
    <source>
        <dbReference type="ARBA" id="ARBA00023157"/>
    </source>
</evidence>
<evidence type="ECO:0000256" key="6">
    <source>
        <dbReference type="ARBA" id="ARBA00023002"/>
    </source>
</evidence>
<keyword evidence="7 10" id="KW-0472">Membrane</keyword>
<feature type="domain" description="Vitamin K epoxide reductase" evidence="11">
    <location>
        <begin position="9"/>
        <end position="130"/>
    </location>
</feature>
<dbReference type="CDD" id="cd12918">
    <property type="entry name" value="VKOR_arc"/>
    <property type="match status" value="1"/>
</dbReference>
<evidence type="ECO:0000256" key="2">
    <source>
        <dbReference type="ARBA" id="ARBA00006214"/>
    </source>
</evidence>
<dbReference type="AlphaFoldDB" id="A0A7C0U672"/>
<keyword evidence="6" id="KW-0560">Oxidoreductase</keyword>
<evidence type="ECO:0000313" key="12">
    <source>
        <dbReference type="EMBL" id="HDD53022.1"/>
    </source>
</evidence>
<comment type="caution">
    <text evidence="12">The sequence shown here is derived from an EMBL/GenBank/DDBJ whole genome shotgun (WGS) entry which is preliminary data.</text>
</comment>
<evidence type="ECO:0000256" key="9">
    <source>
        <dbReference type="ARBA" id="ARBA00023284"/>
    </source>
</evidence>
<feature type="transmembrane region" description="Helical" evidence="10">
    <location>
        <begin position="132"/>
        <end position="152"/>
    </location>
</feature>
<name>A0A7C0U672_9BACT</name>
<feature type="transmembrane region" description="Helical" evidence="10">
    <location>
        <begin position="82"/>
        <end position="99"/>
    </location>
</feature>
<keyword evidence="8" id="KW-1015">Disulfide bond</keyword>
<keyword evidence="3 10" id="KW-0812">Transmembrane</keyword>
<evidence type="ECO:0000256" key="1">
    <source>
        <dbReference type="ARBA" id="ARBA00004141"/>
    </source>
</evidence>
<evidence type="ECO:0000256" key="10">
    <source>
        <dbReference type="SAM" id="Phobius"/>
    </source>
</evidence>
<proteinExistence type="inferred from homology"/>
<feature type="transmembrane region" description="Helical" evidence="10">
    <location>
        <begin position="54"/>
        <end position="75"/>
    </location>
</feature>
<dbReference type="EMBL" id="DQWS01000115">
    <property type="protein sequence ID" value="HDD53022.1"/>
    <property type="molecule type" value="Genomic_DNA"/>
</dbReference>
<dbReference type="InterPro" id="IPR036249">
    <property type="entry name" value="Thioredoxin-like_sf"/>
</dbReference>
<evidence type="ECO:0000259" key="11">
    <source>
        <dbReference type="SMART" id="SM00756"/>
    </source>
</evidence>
<sequence>MMDRGRRRERVGKLTFLVISLGLVITGADLFSSLRGWEICPYEGCRLSLDSPYSHLLGIPLSALGLGFFFVALLLVAAPRRWMLYWSSLGLGSALYFLYLQRWVLGKMCIVCVAVEVLVFILFLSSFTRVSLWCVLSLIVLAFLGVHTVYTWTPEQKEACLGNREMDMLRKFYTTKGGEREAVFFFSLDCPACSEALPLVKKWASREKVRVVFREVMVHDEEQEALYLLSLLKGGMDPWEALRRVEKGKRAPRVSEVSREEKRVLLRLVAFNGILLRSMGLDGVPVLIVAEEGKVEARQGLEGIKRLVSPPSSLGWEGGYQGAGAEDLGSPLGGVCTPSGCGD</sequence>
<dbReference type="Proteomes" id="UP000885690">
    <property type="component" value="Unassembled WGS sequence"/>
</dbReference>
<comment type="similarity">
    <text evidence="2">Belongs to the VKOR family.</text>
</comment>
<keyword evidence="4" id="KW-0874">Quinone</keyword>
<comment type="subcellular location">
    <subcellularLocation>
        <location evidence="1">Membrane</location>
        <topology evidence="1">Multi-pass membrane protein</topology>
    </subcellularLocation>
</comment>
<dbReference type="GO" id="GO:0016491">
    <property type="term" value="F:oxidoreductase activity"/>
    <property type="evidence" value="ECO:0007669"/>
    <property type="project" value="UniProtKB-KW"/>
</dbReference>
<accession>A0A7C0U672</accession>
<dbReference type="Gene3D" id="3.40.30.10">
    <property type="entry name" value="Glutaredoxin"/>
    <property type="match status" value="1"/>
</dbReference>
<organism evidence="12">
    <name type="scientific">Thermosulfidibacter takaii</name>
    <dbReference type="NCBI Taxonomy" id="412593"/>
    <lineage>
        <taxon>Bacteria</taxon>
        <taxon>Pseudomonadati</taxon>
        <taxon>Thermosulfidibacterota</taxon>
        <taxon>Thermosulfidibacteria</taxon>
        <taxon>Thermosulfidibacterales</taxon>
        <taxon>Thermosulfidibacteraceae</taxon>
    </lineage>
</organism>
<gene>
    <name evidence="12" type="ORF">ENF32_03010</name>
</gene>
<keyword evidence="5 10" id="KW-1133">Transmembrane helix</keyword>
<dbReference type="SMART" id="SM00756">
    <property type="entry name" value="VKc"/>
    <property type="match status" value="1"/>
</dbReference>
<evidence type="ECO:0000256" key="3">
    <source>
        <dbReference type="ARBA" id="ARBA00022692"/>
    </source>
</evidence>
<evidence type="ECO:0000256" key="7">
    <source>
        <dbReference type="ARBA" id="ARBA00023136"/>
    </source>
</evidence>
<dbReference type="SUPFAM" id="SSF52833">
    <property type="entry name" value="Thioredoxin-like"/>
    <property type="match status" value="1"/>
</dbReference>
<reference evidence="12" key="1">
    <citation type="journal article" date="2020" name="mSystems">
        <title>Genome- and Community-Level Interaction Insights into Carbon Utilization and Element Cycling Functions of Hydrothermarchaeota in Hydrothermal Sediment.</title>
        <authorList>
            <person name="Zhou Z."/>
            <person name="Liu Y."/>
            <person name="Xu W."/>
            <person name="Pan J."/>
            <person name="Luo Z.H."/>
            <person name="Li M."/>
        </authorList>
    </citation>
    <scope>NUCLEOTIDE SEQUENCE [LARGE SCALE GENOMIC DNA]</scope>
    <source>
        <strain evidence="12">HyVt-115</strain>
    </source>
</reference>
<dbReference type="Pfam" id="PF07884">
    <property type="entry name" value="VKOR"/>
    <property type="match status" value="1"/>
</dbReference>
<dbReference type="GO" id="GO:0016020">
    <property type="term" value="C:membrane"/>
    <property type="evidence" value="ECO:0007669"/>
    <property type="project" value="UniProtKB-SubCell"/>
</dbReference>
<keyword evidence="9" id="KW-0676">Redox-active center</keyword>